<evidence type="ECO:0008006" key="4">
    <source>
        <dbReference type="Google" id="ProtNLM"/>
    </source>
</evidence>
<dbReference type="InterPro" id="IPR034756">
    <property type="entry name" value="T2SSM_b"/>
</dbReference>
<evidence type="ECO:0000313" key="2">
    <source>
        <dbReference type="EMBL" id="MBB6072402.1"/>
    </source>
</evidence>
<accession>A0A841H369</accession>
<keyword evidence="3" id="KW-1185">Reference proteome</keyword>
<reference evidence="2 3" key="1">
    <citation type="submission" date="2020-08" db="EMBL/GenBank/DDBJ databases">
        <title>Genomic Encyclopedia of Type Strains, Phase IV (KMG-IV): sequencing the most valuable type-strain genomes for metagenomic binning, comparative biology and taxonomic classification.</title>
        <authorList>
            <person name="Goeker M."/>
        </authorList>
    </citation>
    <scope>NUCLEOTIDE SEQUENCE [LARGE SCALE GENOMIC DNA]</scope>
    <source>
        <strain evidence="2 3">DSM 29007</strain>
    </source>
</reference>
<sequence>MMGGLSPRDRRVLVGGAGAMLLILVLGRGIPAWRRWDADARASAGELIAEAQAAEARSAGLPAALDSLQARRARFVDVGASVLPGASPAAAGASLAGLVSGAASRAGTVLGAVSVVPDTTGGGIFIRVTVRGDATGDLPSITRMLAMLEGDPHRLILRELAITQPNPGGPPEMPESLRAEFSVQGLALRPGAEGPPAGGPGPAVADSAGAGTDSLDLSAPAAP</sequence>
<dbReference type="AlphaFoldDB" id="A0A841H369"/>
<feature type="compositionally biased region" description="Low complexity" evidence="1">
    <location>
        <begin position="202"/>
        <end position="211"/>
    </location>
</feature>
<gene>
    <name evidence="2" type="ORF">HNQ61_004064</name>
</gene>
<dbReference type="Pfam" id="PF10741">
    <property type="entry name" value="T2SSM_b"/>
    <property type="match status" value="1"/>
</dbReference>
<feature type="region of interest" description="Disordered" evidence="1">
    <location>
        <begin position="163"/>
        <end position="223"/>
    </location>
</feature>
<dbReference type="NCBIfam" id="NF040576">
    <property type="entry name" value="T2SS_GspM_XpsM"/>
    <property type="match status" value="1"/>
</dbReference>
<organism evidence="2 3">
    <name type="scientific">Longimicrobium terrae</name>
    <dbReference type="NCBI Taxonomy" id="1639882"/>
    <lineage>
        <taxon>Bacteria</taxon>
        <taxon>Pseudomonadati</taxon>
        <taxon>Gemmatimonadota</taxon>
        <taxon>Longimicrobiia</taxon>
        <taxon>Longimicrobiales</taxon>
        <taxon>Longimicrobiaceae</taxon>
        <taxon>Longimicrobium</taxon>
    </lineage>
</organism>
<comment type="caution">
    <text evidence="2">The sequence shown here is derived from an EMBL/GenBank/DDBJ whole genome shotgun (WGS) entry which is preliminary data.</text>
</comment>
<name>A0A841H369_9BACT</name>
<dbReference type="Proteomes" id="UP000582837">
    <property type="component" value="Unassembled WGS sequence"/>
</dbReference>
<protein>
    <recommendedName>
        <fullName evidence="4">Type II secretion system protein M</fullName>
    </recommendedName>
</protein>
<evidence type="ECO:0000313" key="3">
    <source>
        <dbReference type="Proteomes" id="UP000582837"/>
    </source>
</evidence>
<evidence type="ECO:0000256" key="1">
    <source>
        <dbReference type="SAM" id="MobiDB-lite"/>
    </source>
</evidence>
<dbReference type="EMBL" id="JACHIA010000015">
    <property type="protein sequence ID" value="MBB6072402.1"/>
    <property type="molecule type" value="Genomic_DNA"/>
</dbReference>
<proteinExistence type="predicted"/>